<dbReference type="InterPro" id="IPR032821">
    <property type="entry name" value="PKS_assoc"/>
</dbReference>
<dbReference type="InterPro" id="IPR014043">
    <property type="entry name" value="Acyl_transferase_dom"/>
</dbReference>
<keyword evidence="5" id="KW-0511">Multifunctional enzyme</keyword>
<dbReference type="SMART" id="SM00825">
    <property type="entry name" value="PKS_KS"/>
    <property type="match status" value="2"/>
</dbReference>
<feature type="active site" description="Proton donor; for dehydratase activity" evidence="7">
    <location>
        <position position="2163"/>
    </location>
</feature>
<dbReference type="Gene3D" id="3.40.50.12780">
    <property type="entry name" value="N-terminal domain of ligase-like"/>
    <property type="match status" value="1"/>
</dbReference>
<dbReference type="FunFam" id="1.10.1200.10:FF:000007">
    <property type="entry name" value="Probable polyketide synthase pks17"/>
    <property type="match status" value="2"/>
</dbReference>
<dbReference type="PROSITE" id="PS00012">
    <property type="entry name" value="PHOSPHOPANTETHEINE"/>
    <property type="match status" value="2"/>
</dbReference>
<dbReference type="InterPro" id="IPR020841">
    <property type="entry name" value="PKS_Beta-ketoAc_synthase_dom"/>
</dbReference>
<keyword evidence="4" id="KW-0677">Repeat</keyword>
<dbReference type="InterPro" id="IPR009081">
    <property type="entry name" value="PP-bd_ACP"/>
</dbReference>
<proteinExistence type="predicted"/>
<dbReference type="SMART" id="SM00826">
    <property type="entry name" value="PKS_DH"/>
    <property type="match status" value="2"/>
</dbReference>
<dbReference type="SUPFAM" id="SSF47336">
    <property type="entry name" value="ACP-like"/>
    <property type="match status" value="3"/>
</dbReference>
<feature type="compositionally biased region" description="Gly residues" evidence="8">
    <location>
        <begin position="2081"/>
        <end position="2091"/>
    </location>
</feature>
<dbReference type="Pfam" id="PF08659">
    <property type="entry name" value="KR"/>
    <property type="match status" value="3"/>
</dbReference>
<dbReference type="Gene3D" id="1.10.1200.10">
    <property type="entry name" value="ACP-like"/>
    <property type="match status" value="3"/>
</dbReference>
<dbReference type="Pfam" id="PF00698">
    <property type="entry name" value="Acyl_transf_1"/>
    <property type="match status" value="2"/>
</dbReference>
<dbReference type="Gene3D" id="3.40.366.10">
    <property type="entry name" value="Malonyl-Coenzyme A Acyl Carrier Protein, domain 2"/>
    <property type="match status" value="2"/>
</dbReference>
<keyword evidence="3" id="KW-0808">Transferase</keyword>
<evidence type="ECO:0000256" key="8">
    <source>
        <dbReference type="SAM" id="MobiDB-lite"/>
    </source>
</evidence>
<dbReference type="CDD" id="cd00833">
    <property type="entry name" value="PKS"/>
    <property type="match status" value="2"/>
</dbReference>
<dbReference type="GO" id="GO:0004315">
    <property type="term" value="F:3-oxoacyl-[acyl-carrier-protein] synthase activity"/>
    <property type="evidence" value="ECO:0007669"/>
    <property type="project" value="InterPro"/>
</dbReference>
<dbReference type="Pfam" id="PF14765">
    <property type="entry name" value="PS-DH"/>
    <property type="match status" value="2"/>
</dbReference>
<dbReference type="GO" id="GO:0006633">
    <property type="term" value="P:fatty acid biosynthetic process"/>
    <property type="evidence" value="ECO:0007669"/>
    <property type="project" value="InterPro"/>
</dbReference>
<dbReference type="FunFam" id="3.40.366.10:FF:000002">
    <property type="entry name" value="Probable polyketide synthase 2"/>
    <property type="match status" value="2"/>
</dbReference>
<dbReference type="InterPro" id="IPR020843">
    <property type="entry name" value="ER"/>
</dbReference>
<evidence type="ECO:0000313" key="12">
    <source>
        <dbReference type="EMBL" id="ATY46587.1"/>
    </source>
</evidence>
<dbReference type="InterPro" id="IPR016036">
    <property type="entry name" value="Malonyl_transacylase_ACP-bd"/>
</dbReference>
<dbReference type="Gene3D" id="3.10.129.110">
    <property type="entry name" value="Polyketide synthase dehydratase"/>
    <property type="match status" value="2"/>
</dbReference>
<dbReference type="InterPro" id="IPR057326">
    <property type="entry name" value="KR_dom"/>
</dbReference>
<dbReference type="InterPro" id="IPR025110">
    <property type="entry name" value="AMP-bd_C"/>
</dbReference>
<feature type="domain" description="Ketosynthase family 3 (KS3)" evidence="10">
    <location>
        <begin position="3144"/>
        <end position="3569"/>
    </location>
</feature>
<dbReference type="Pfam" id="PF00109">
    <property type="entry name" value="ketoacyl-synt"/>
    <property type="match status" value="2"/>
</dbReference>
<dbReference type="Pfam" id="PF21089">
    <property type="entry name" value="PKS_DH_N"/>
    <property type="match status" value="2"/>
</dbReference>
<feature type="domain" description="Carrier" evidence="9">
    <location>
        <begin position="4784"/>
        <end position="4859"/>
    </location>
</feature>
<dbReference type="PROSITE" id="PS52004">
    <property type="entry name" value="KS3_2"/>
    <property type="match status" value="2"/>
</dbReference>
<feature type="domain" description="Carrier" evidence="9">
    <location>
        <begin position="973"/>
        <end position="1048"/>
    </location>
</feature>
<dbReference type="SUPFAM" id="SSF56801">
    <property type="entry name" value="Acetyl-CoA synthetase-like"/>
    <property type="match status" value="1"/>
</dbReference>
<feature type="region of interest" description="Disordered" evidence="8">
    <location>
        <begin position="2060"/>
        <end position="2099"/>
    </location>
</feature>
<dbReference type="InterPro" id="IPR018201">
    <property type="entry name" value="Ketoacyl_synth_AS"/>
</dbReference>
<dbReference type="PANTHER" id="PTHR43775">
    <property type="entry name" value="FATTY ACID SYNTHASE"/>
    <property type="match status" value="1"/>
</dbReference>
<evidence type="ECO:0000256" key="7">
    <source>
        <dbReference type="PROSITE-ProRule" id="PRU01363"/>
    </source>
</evidence>
<dbReference type="InterPro" id="IPR002364">
    <property type="entry name" value="Quin_OxRdtase/zeta-crystal_CS"/>
</dbReference>
<dbReference type="CDD" id="cd08956">
    <property type="entry name" value="KR_3_FAS_SDR_x"/>
    <property type="match status" value="2"/>
</dbReference>
<dbReference type="Pfam" id="PF13602">
    <property type="entry name" value="ADH_zinc_N_2"/>
    <property type="match status" value="1"/>
</dbReference>
<dbReference type="Gene3D" id="3.30.300.30">
    <property type="match status" value="1"/>
</dbReference>
<dbReference type="InterPro" id="IPR045851">
    <property type="entry name" value="AMP-bd_C_sf"/>
</dbReference>
<dbReference type="InterPro" id="IPR020807">
    <property type="entry name" value="PKS_DH"/>
</dbReference>
<gene>
    <name evidence="12" type="primary">mas4</name>
</gene>
<evidence type="ECO:0000256" key="2">
    <source>
        <dbReference type="ARBA" id="ARBA00022553"/>
    </source>
</evidence>
<dbReference type="SUPFAM" id="SSF53901">
    <property type="entry name" value="Thiolase-like"/>
    <property type="match status" value="2"/>
</dbReference>
<dbReference type="Pfam" id="PF16197">
    <property type="entry name" value="KAsynt_C_assoc"/>
    <property type="match status" value="2"/>
</dbReference>
<dbReference type="SMART" id="SM00829">
    <property type="entry name" value="PKS_ER"/>
    <property type="match status" value="1"/>
</dbReference>
<feature type="domain" description="Ketosynthase family 3 (KS3)" evidence="10">
    <location>
        <begin position="1066"/>
        <end position="1492"/>
    </location>
</feature>
<dbReference type="InterPro" id="IPR000873">
    <property type="entry name" value="AMP-dep_synth/lig_dom"/>
</dbReference>
<dbReference type="InterPro" id="IPR020845">
    <property type="entry name" value="AMP-binding_CS"/>
</dbReference>
<feature type="domain" description="PKS/mFAS DH" evidence="11">
    <location>
        <begin position="4043"/>
        <end position="4322"/>
    </location>
</feature>
<keyword evidence="1" id="KW-0596">Phosphopantetheine</keyword>
<reference evidence="12" key="1">
    <citation type="submission" date="2017-09" db="EMBL/GenBank/DDBJ databases">
        <title>Overexpression of SARP Promote the Production of Pentaketide-type Ansamycins in Micromonospora sp. HK160111.</title>
        <authorList>
            <person name="Li W."/>
            <person name="Wang H."/>
        </authorList>
    </citation>
    <scope>NUCLEOTIDE SEQUENCE</scope>
    <source>
        <strain evidence="12">HK160111</strain>
    </source>
</reference>
<evidence type="ECO:0000259" key="9">
    <source>
        <dbReference type="PROSITE" id="PS50075"/>
    </source>
</evidence>
<dbReference type="InterPro" id="IPR049551">
    <property type="entry name" value="PKS_DH_C"/>
</dbReference>
<dbReference type="PROSITE" id="PS50075">
    <property type="entry name" value="CARRIER"/>
    <property type="match status" value="3"/>
</dbReference>
<keyword evidence="2" id="KW-0597">Phosphoprotein</keyword>
<dbReference type="InterPro" id="IPR011032">
    <property type="entry name" value="GroES-like_sf"/>
</dbReference>
<dbReference type="PROSITE" id="PS52019">
    <property type="entry name" value="PKS_MFAS_DH"/>
    <property type="match status" value="2"/>
</dbReference>
<feature type="active site" description="Proton acceptor; for dehydratase activity" evidence="7">
    <location>
        <position position="4075"/>
    </location>
</feature>
<protein>
    <submittedName>
        <fullName evidence="12">Polyketide synthase</fullName>
    </submittedName>
</protein>
<dbReference type="SMART" id="SM00823">
    <property type="entry name" value="PKS_PP"/>
    <property type="match status" value="3"/>
</dbReference>
<dbReference type="Pfam" id="PF02801">
    <property type="entry name" value="Ketoacyl-synt_C"/>
    <property type="match status" value="2"/>
</dbReference>
<dbReference type="GO" id="GO:0016491">
    <property type="term" value="F:oxidoreductase activity"/>
    <property type="evidence" value="ECO:0007669"/>
    <property type="project" value="InterPro"/>
</dbReference>
<evidence type="ECO:0000256" key="6">
    <source>
        <dbReference type="ARBA" id="ARBA00023315"/>
    </source>
</evidence>
<dbReference type="Pfam" id="PF08240">
    <property type="entry name" value="ADH_N"/>
    <property type="match status" value="1"/>
</dbReference>
<feature type="active site" description="Proton donor; for dehydratase activity" evidence="7">
    <location>
        <position position="4243"/>
    </location>
</feature>
<dbReference type="Gene3D" id="3.90.180.10">
    <property type="entry name" value="Medium-chain alcohol dehydrogenases, catalytic domain"/>
    <property type="match status" value="1"/>
</dbReference>
<dbReference type="Pfam" id="PF22953">
    <property type="entry name" value="SpnB_Rossmann"/>
    <property type="match status" value="2"/>
</dbReference>
<dbReference type="SUPFAM" id="SSF52151">
    <property type="entry name" value="FabD/lysophospholipase-like"/>
    <property type="match status" value="2"/>
</dbReference>
<dbReference type="CDD" id="cd05195">
    <property type="entry name" value="enoyl_red"/>
    <property type="match status" value="1"/>
</dbReference>
<keyword evidence="6" id="KW-0012">Acyltransferase</keyword>
<evidence type="ECO:0000256" key="4">
    <source>
        <dbReference type="ARBA" id="ARBA00022737"/>
    </source>
</evidence>
<dbReference type="InterPro" id="IPR055123">
    <property type="entry name" value="SpnB-like_Rossmann"/>
</dbReference>
<feature type="region of interest" description="N-terminal hotdog fold" evidence="7">
    <location>
        <begin position="1964"/>
        <end position="2089"/>
    </location>
</feature>
<feature type="region of interest" description="C-terminal hotdog fold" evidence="7">
    <location>
        <begin position="2102"/>
        <end position="2240"/>
    </location>
</feature>
<dbReference type="InterPro" id="IPR013968">
    <property type="entry name" value="PKS_KR"/>
</dbReference>
<dbReference type="InterPro" id="IPR013154">
    <property type="entry name" value="ADH-like_N"/>
</dbReference>
<dbReference type="Pfam" id="PF13193">
    <property type="entry name" value="AMP-binding_C"/>
    <property type="match status" value="1"/>
</dbReference>
<dbReference type="InterPro" id="IPR006162">
    <property type="entry name" value="Ppantetheine_attach_site"/>
</dbReference>
<feature type="domain" description="Carrier" evidence="9">
    <location>
        <begin position="3047"/>
        <end position="3122"/>
    </location>
</feature>
<dbReference type="Pfam" id="PF00501">
    <property type="entry name" value="AMP-binding"/>
    <property type="match status" value="1"/>
</dbReference>
<dbReference type="PROSITE" id="PS01162">
    <property type="entry name" value="QOR_ZETA_CRYSTAL"/>
    <property type="match status" value="1"/>
</dbReference>
<dbReference type="PROSITE" id="PS00606">
    <property type="entry name" value="KS3_1"/>
    <property type="match status" value="2"/>
</dbReference>
<name>A0A2H4RBY2_9ACTN</name>
<sequence>MLRTDLIRPLPELLQEHATRRGDKIAYRDDRRAVTYAELYRRTGRIAGHLPDLRLQPGDRAAICLGNQVETVESYLAITRAGAVGVPLNPRSTAAELAYLLHDSDARVLITDAAHVERLHDVLRERPQTRVVLVGAASSADVPPGTVLFESLAGAEPANPARDDLALDDLAWMLYTSGTTGRPKGVLSTQRNCLWSVAACYVPVPGLSAEDRVVWPLPLFHSLAHIFCLLAVTSVGATARLVDGMSAPDVLRALREESATFLAGVPTMYHYLIQAARETGFVAPDLRMCLVGGAITTAELRRSFEDAFGAPLLDAYGSTETCGSITINWPTGARVEGSCGLPVPGLSVRLVHPDTGRDVAVGEEGEVWVRGPSVMAGYHNQPEATAAAFSDGWYRTGDLARRDAAGYFSITGRIKELIIRGGENIHPGEVEEVLRLDPGVADVAVVGKPHDILGEVPVAFLVAGPGGFDPDRLLAACRERLSYYKVPEELYEIDRIPRTASGKITRHVLLDQSARLRATGSGRFDTLLTVDWPPLPSAQPSAAPGRWVVAGPDADTLAGHLREHGQDATAYADVSDVLSAITRGGPVPAVTLLLPAPASGETMSSARATTNDLSSQLRSWRSAGLPAESAIAVVTRGAVVTGSGEDVTDPGAAGVPGLLRSLRADGTDVVGVDLDTIDAASSVALIIAVTCGEPESAIRAGVVLTPRLVRAAAPTDASGTTLDPHGAVLVCGAGTTRGAAVARHLVIGHGARHLVLAGPRGRADQQLTQLAGDLERLGAKVRVAGADLTDAGQVASLLQYEKRPWSAAVVITDDSDPERSTVTAWNVHEATRAMPETPLLTITSTAGLAGGSGPAAAGNALLAAATHRHRARGLPAVLLAHDEPGSPSPVVGLDALPTREALAMLDAALVAGGSVYVAARPTPTQVRRDRLPALLRELIDTTQSTLGDRGGDPATRERLRARLAGLTREARLRNLETLVAGETAEVVGLSGGTAVDPGRAFADLGFTSLAAVQLRGRLAAATGLDLPTTVAFDRPTPAALARYLHDELFGERSPAAAPRTAPRLAEEPVAIVAMGCRLPGGVASPEDLWRLVEEETDAVSDFPDDRGWDVSALYDPDPDAPGKSYVREGGFLHDAAEFDAALFGISPREAMAMDPQQRLLLQTAWEVFERGGFSPTSLSGQDVGVFTGVMYHDYGSRTSRPPEGTEGYLGIGVAGSVVSGRVAYAFGLQGPAVSVDTACSSSLVALHLAAQALRLGECSMALAGGVAVMSQPSAFVEFSRQRGLAPDGRCKAFADAADGTGWSEGVALVLLERLSDARRNGHPVLAVLRGSAINQDGASNGLTAPSGPAQQKVIRQALANAGLVPADVDAVEAHGTGTRLGDPIEAQAVLATYGQDRPAGRPVWLGSLKSNIGHAQAAAGVAGVIKMVQAIRAGVLPRTLHVDRPTSHVDWSAGQVELLTSARPWPETAGPRRAGVSSFGVSGTNAHVIVEQAPAQEQPPAAPRPTAPVIVWPLSGGSAAAVRAQAGRLATTVAQPEVAPADVGFSLATSRAALPHRAVVVAESRPDAVAGLAAVADGEAAVTVVSGATVTGGLAILFTGQGSQRAGMGRDLHATYPAYREAFDEVCEALDPHLPRPLRPLVLAAPGSREARLLDRTEFAQPALFAVEVATYRLLSSWGVVPDHLAGHSIGELSAAYVAGVWSLADAATLVAARGRLMQALPDGGGMTAIEATEEEVRALLPGHVSVAAVNGPTSVVISGATDAVDEVAAEMAARGHRTSRLRVSHAFHSVLMEPMLDEFRAIAAGLSYAEPRLSIVSNVTGAAVAAGELVDPEYWVRHVRETVRFHDGVRALHEAGAVTFLEAGPGGVLAAMVQGCLTGEGPDEVEALPMLRKDQPEVLSVARTLSLLHVRGVAVSWSEFFADARCRRVELPTYPFQTERYWLPVGSAGDQDVAAAGLAGTDHPLLAAFAQVPGTGEVLGSGRVSVGSQPWFGDHRIGDAVVVPGTALAEMVLRAAEEVGLDRIEELILEQPMRLPADGALQLRLHVGAVGDDGRRRVTVHSRREDRDADQPWTRHAAGTIGGGAAGGAGEDLSSWPPAQAQPIDIDDLYADQAEAGYAYGPAFQGLHAVWSRDGEVFAEVRLPEDADPDAARYGLHPALFDAALHATKLLPQQGEEQVHLPFAFDDVSLEATGATALRVHARALAPHTVALSLADGVGRPLARVGALRLRPATDLTPAAPEPLRDSLFEVRWSPLGRIEFPDAVTCALVGSDTDALGVPAGWSRHADVAALVEAERDAASVADVVVLVVPASADEPDALSDTTGTVLTALQRWLSTPRSGAGPLVVFTRGGAAVHGAGELTDPTAAAVWAMVRSAQSEHPSRLVLLDADPGADLAVLVPAAVATGEPQLGARDGKLYVPRLVRADSVAPLATPGSAGHWRLAQRAGGSTLDELVLAPVDDLGDPGPGRVRVAVRAAGVNFRDVLVSLDMVPGQHGLGGEAAGVVVGTGAGVTGLAVGDRVMGMVDEFGAFGTVVDTDARLMVPIPDGWSFTEAAAVPIVFLSAWYGLHDLARLRAGESVLVNAAAGGVGLAAVQLARHLGAEVYGTASTGKWSYLREQGIPADRLASSRDTGFGERFRAVSGGRGVDVVLNSLTGELVDTSLALLPRGGRFLELGKTDIRVAEDVARAHAGVRYQAYDLREAGAERLGEMLRELAALFASGRLRPLPVTCWDVRRAPEAFRHLSQARHIGKVVLTVPRALAADGTVLVTGGTGTLGSLVARHLVAERGVRRLLLLSRGGRAAEGAPELVDELAALGAHVDVVAADVADRAQLAAAVAGVPPEHPLTAVVHTAGVIEDGVVESLTRDGLDRVLAPKAQAAWHLDDLTRHLDLAAHVLFSSAAGVFGNPGQANYAAANGFLDGLAQSRRARGLPVVSVAWGMWARRSAMTAGLDDATLRRNRRDGMRPLDTSEGLAVLDAALDAADPAFVGARLDLAGLRGAEAETAVPPMLRGLVQRRRRAQAATGADADSLTARLRPLPAAEQIRALTDLVRVEAAAVLGHPSAEAVDPERAFKDAGFDSLTAVELRNRLVGRTGLRLTPTLVFDYPAPVSLAAHLRATLLDGPDDHADAETGPAAHAGVPDEPIAIVSLSCRLPGADTPEDFWRLLADGVDASGEFPADRGWDLDRLFDPDPDHPGTSYTDRGAFIDAAAFDADFFGISPREALAMDPQQRLLLETSWEAVERAGIDPTSLRGSRTGVFTGVINHDYAIRLQNASADLEGYRLTGVSGSVASGRVAYTLGLEGPAITVDTACSSSLVALHLATGSLRRGECDMALVGGVTVMATPDNFVEFSRQRGLAVDGRCKAFASAADGTAWSEGVGLLLVERLSDARRHGHPVLAIVRGTAVNQDGASNGLTAPNGPSQQRVIRAALADARLGPADVDVVEAHGTGTALGDPIEAQALLATYGQDRPADRPLMLGSAKSNIGHTQGAAGVAGVIKVVLGMRHGMVPRTLHVDAPSPHVDWTAGAVSLVTENMPWPADGDVPRRAGVSSFGVSGTNAHVVLEAAPDEPAAPRSPDAAAPGPIPVILSARGVPALRAQAARLADHVASRPDLTPAEVVHSLLTGRALWEHRAAVPAADREELLAGLRALAAGDPVDTGTAEPGDVAFLFTGQGSQRVGMGRELYRAFPAYAEAYDAACAALDERLAGHVEVGLREVMTAEAGTPTAELLHQTVYTQAALFVVEVALFRLLEQLGVRPDHVAGHSIGEIAAAHAAGVLSLADASALVAARGRLMQELPAGGAMVAVEATESEVLPLLAGLAEHVSVAAVNGPRAVVVSGTEQAVTEVAAAGAAAGWRTKRLTVSHAFHSPLVEPMLDEFRHVARGLDYRSPGISVVSTLTGDVVAPERITSADYWVEHVRRPVRFADAVGAMRRLGVRTFLEVGPDAVLTAMAREELDADDRAPVCLALQRRGTDESATLLASLGSAQVRGVPVDWRPLLDGTAVRRVDLPTYPFQRQRYWPRSPFPGEDGSRPRTAAHPVLRTTVEVPGTDGLILSGSISAEAHPWVSDHVVADAVVVPGAALVELAVRAGDEAGAPVVEELVVEAPLTLPDKHPVDVRVVVDPGDTDGRHRVALFSRPRAADDGAPWVRHATGTLAPLPTDAPPPLDVAVWPPAGVEAVDLVDFYAGMARSGLSYGPAFRGLRAAWTRGEDVYAEVVLSELGDGEPSPFALHPALFDAALHAGVLGPVPASPPGQVTLPFAWSGVQVHAAGATGLRVRITRAGSAAVSIECVDPSGTPVLSVGGLTFRPVPAAAVAVVASGGHLWHQRWDEMTMPDAGATGPWATLADADDVAAMVAAAARVVRIDVPGDPGDAAMPQRLRAVTTGTLAGLRAVLDEPALASTVVLVTTRHAVATADGAPCDPAATAVWGLVRTAQTEYPDRIVLVDLGEAAGDEQALRRVVAMGQPQVALRSGVVLAPRLVRVDTAVAPPSRTLDPHGTVLVTGGTGALGAVVARHLVTGHGVRHLILTSRRGATADGASDLVTELAGLGAEARVVAADAGDRQALAGVLAEVAPDHPLTAVVHAAGVLDDGVLSAMDPVRLDAVLRPKADGAWHLHELTRDHDLAAFVLFSSVAGVLGNPGQSNYGAANAFLDGLAAMRRARGAPAVSVAWGLWDVAGAMGSGPVRGDRPARGGVVRPLAVADALAAFDEALRGGDPAPVAVRLDLAALRSGEGVPTLLRALARPGRPAVSAGAGQAGGDDLVARLGAMPAEERQNEVLSLVRAASAAALGRSSAAEIPPDAPFKDLGFDSLAAVDLRNRLTRAARIRLSATVVFDFPTPAELADHLGELLLPTEDAAAPVLAGVAGLERAIDTATLDGALRVEVADRLHALATRLAGTGGTPGDDDLSAASDEEIFRLVEDELGRG</sequence>
<dbReference type="GO" id="GO:0031177">
    <property type="term" value="F:phosphopantetheine binding"/>
    <property type="evidence" value="ECO:0007669"/>
    <property type="project" value="InterPro"/>
</dbReference>
<evidence type="ECO:0000259" key="10">
    <source>
        <dbReference type="PROSITE" id="PS52004"/>
    </source>
</evidence>
<dbReference type="InterPro" id="IPR020806">
    <property type="entry name" value="PKS_PP-bd"/>
</dbReference>
<dbReference type="InterPro" id="IPR016039">
    <property type="entry name" value="Thiolase-like"/>
</dbReference>
<dbReference type="SUPFAM" id="SSF51735">
    <property type="entry name" value="NAD(P)-binding Rossmann-fold domains"/>
    <property type="match status" value="7"/>
</dbReference>
<dbReference type="InterPro" id="IPR049900">
    <property type="entry name" value="PKS_mFAS_DH"/>
</dbReference>
<dbReference type="Gene3D" id="3.30.70.3290">
    <property type="match status" value="2"/>
</dbReference>
<dbReference type="InterPro" id="IPR042104">
    <property type="entry name" value="PKS_dehydratase_sf"/>
</dbReference>
<dbReference type="Gene3D" id="3.40.50.11460">
    <property type="match status" value="1"/>
</dbReference>
<dbReference type="InterPro" id="IPR050091">
    <property type="entry name" value="PKS_NRPS_Biosynth_Enz"/>
</dbReference>
<feature type="compositionally biased region" description="Basic and acidic residues" evidence="8">
    <location>
        <begin position="2060"/>
        <end position="2071"/>
    </location>
</feature>
<dbReference type="SUPFAM" id="SSF55048">
    <property type="entry name" value="Probable ACP-binding domain of malonyl-CoA ACP transacylase"/>
    <property type="match status" value="2"/>
</dbReference>
<dbReference type="Gene3D" id="3.40.47.10">
    <property type="match status" value="2"/>
</dbReference>
<dbReference type="InterPro" id="IPR001227">
    <property type="entry name" value="Ac_transferase_dom_sf"/>
</dbReference>
<evidence type="ECO:0000259" key="11">
    <source>
        <dbReference type="PROSITE" id="PS52019"/>
    </source>
</evidence>
<feature type="domain" description="PKS/mFAS DH" evidence="11">
    <location>
        <begin position="1964"/>
        <end position="2240"/>
    </location>
</feature>
<dbReference type="InterPro" id="IPR036736">
    <property type="entry name" value="ACP-like_sf"/>
</dbReference>
<feature type="region of interest" description="N-terminal hotdog fold" evidence="7">
    <location>
        <begin position="4043"/>
        <end position="4168"/>
    </location>
</feature>
<dbReference type="InterPro" id="IPR014031">
    <property type="entry name" value="Ketoacyl_synth_C"/>
</dbReference>
<dbReference type="PROSITE" id="PS00455">
    <property type="entry name" value="AMP_BINDING"/>
    <property type="match status" value="1"/>
</dbReference>
<dbReference type="Pfam" id="PF00550">
    <property type="entry name" value="PP-binding"/>
    <property type="match status" value="3"/>
</dbReference>
<organism evidence="12">
    <name type="scientific">Micromonospora sp. HK160111</name>
    <dbReference type="NCBI Taxonomy" id="1245497"/>
    <lineage>
        <taxon>Bacteria</taxon>
        <taxon>Bacillati</taxon>
        <taxon>Actinomycetota</taxon>
        <taxon>Actinomycetes</taxon>
        <taxon>Micromonosporales</taxon>
        <taxon>Micromonosporaceae</taxon>
        <taxon>Micromonospora</taxon>
    </lineage>
</organism>
<evidence type="ECO:0000256" key="1">
    <source>
        <dbReference type="ARBA" id="ARBA00022450"/>
    </source>
</evidence>
<dbReference type="GO" id="GO:0004312">
    <property type="term" value="F:fatty acid synthase activity"/>
    <property type="evidence" value="ECO:0007669"/>
    <property type="project" value="TreeGrafter"/>
</dbReference>
<dbReference type="InterPro" id="IPR014030">
    <property type="entry name" value="Ketoacyl_synth_N"/>
</dbReference>
<dbReference type="SMART" id="SM00822">
    <property type="entry name" value="PKS_KR"/>
    <property type="match status" value="2"/>
</dbReference>
<dbReference type="InterPro" id="IPR036291">
    <property type="entry name" value="NAD(P)-bd_dom_sf"/>
</dbReference>
<dbReference type="SMART" id="SM00827">
    <property type="entry name" value="PKS_AT"/>
    <property type="match status" value="2"/>
</dbReference>
<dbReference type="EMBL" id="MG018799">
    <property type="protein sequence ID" value="ATY46587.1"/>
    <property type="molecule type" value="Genomic_DNA"/>
</dbReference>
<dbReference type="SUPFAM" id="SSF50129">
    <property type="entry name" value="GroES-like"/>
    <property type="match status" value="1"/>
</dbReference>
<dbReference type="InterPro" id="IPR016035">
    <property type="entry name" value="Acyl_Trfase/lysoPLipase"/>
</dbReference>
<accession>A0A2H4RBY2</accession>
<evidence type="ECO:0000256" key="3">
    <source>
        <dbReference type="ARBA" id="ARBA00022679"/>
    </source>
</evidence>
<dbReference type="FunFam" id="3.40.47.10:FF:000019">
    <property type="entry name" value="Polyketide synthase type I"/>
    <property type="match status" value="2"/>
</dbReference>
<dbReference type="Gene3D" id="3.40.50.720">
    <property type="entry name" value="NAD(P)-binding Rossmann-like Domain"/>
    <property type="match status" value="4"/>
</dbReference>
<evidence type="ECO:0000256" key="5">
    <source>
        <dbReference type="ARBA" id="ARBA00023268"/>
    </source>
</evidence>
<dbReference type="GO" id="GO:0008270">
    <property type="term" value="F:zinc ion binding"/>
    <property type="evidence" value="ECO:0007669"/>
    <property type="project" value="InterPro"/>
</dbReference>
<feature type="region of interest" description="C-terminal hotdog fold" evidence="7">
    <location>
        <begin position="4182"/>
        <end position="4322"/>
    </location>
</feature>
<dbReference type="InterPro" id="IPR049552">
    <property type="entry name" value="PKS_DH_N"/>
</dbReference>
<dbReference type="SMART" id="SM01294">
    <property type="entry name" value="PKS_PP_betabranch"/>
    <property type="match status" value="1"/>
</dbReference>
<dbReference type="PANTHER" id="PTHR43775:SF51">
    <property type="entry name" value="INACTIVE PHENOLPHTHIOCEROL SYNTHESIS POLYKETIDE SYNTHASE TYPE I PKS1-RELATED"/>
    <property type="match status" value="1"/>
</dbReference>
<feature type="active site" description="Proton acceptor; for dehydratase activity" evidence="7">
    <location>
        <position position="1996"/>
    </location>
</feature>
<dbReference type="InterPro" id="IPR042099">
    <property type="entry name" value="ANL_N_sf"/>
</dbReference>